<dbReference type="AlphaFoldDB" id="A0A8S3CS02"/>
<sequence>CIDLLDELSRELKFYYKIKPITTGRYDDMVEEVKNKVADLAVAPLT</sequence>
<dbReference type="EMBL" id="CAJOBH010070481">
    <property type="protein sequence ID" value="CAF4469613.1"/>
    <property type="molecule type" value="Genomic_DNA"/>
</dbReference>
<dbReference type="Proteomes" id="UP000681720">
    <property type="component" value="Unassembled WGS sequence"/>
</dbReference>
<evidence type="ECO:0000313" key="1">
    <source>
        <dbReference type="EMBL" id="CAF4469613.1"/>
    </source>
</evidence>
<dbReference type="Gene3D" id="3.40.190.10">
    <property type="entry name" value="Periplasmic binding protein-like II"/>
    <property type="match status" value="1"/>
</dbReference>
<dbReference type="EMBL" id="CAJOBJ010180143">
    <property type="protein sequence ID" value="CAF4914968.1"/>
    <property type="molecule type" value="Genomic_DNA"/>
</dbReference>
<dbReference type="SUPFAM" id="SSF53850">
    <property type="entry name" value="Periplasmic binding protein-like II"/>
    <property type="match status" value="1"/>
</dbReference>
<accession>A0A8S3CS02</accession>
<evidence type="ECO:0000313" key="3">
    <source>
        <dbReference type="Proteomes" id="UP000681720"/>
    </source>
</evidence>
<dbReference type="Proteomes" id="UP000681967">
    <property type="component" value="Unassembled WGS sequence"/>
</dbReference>
<evidence type="ECO:0000313" key="2">
    <source>
        <dbReference type="EMBL" id="CAF4914968.1"/>
    </source>
</evidence>
<feature type="non-terminal residue" evidence="2">
    <location>
        <position position="1"/>
    </location>
</feature>
<organism evidence="2 3">
    <name type="scientific">Rotaria magnacalcarata</name>
    <dbReference type="NCBI Taxonomy" id="392030"/>
    <lineage>
        <taxon>Eukaryota</taxon>
        <taxon>Metazoa</taxon>
        <taxon>Spiralia</taxon>
        <taxon>Gnathifera</taxon>
        <taxon>Rotifera</taxon>
        <taxon>Eurotatoria</taxon>
        <taxon>Bdelloidea</taxon>
        <taxon>Philodinida</taxon>
        <taxon>Philodinidae</taxon>
        <taxon>Rotaria</taxon>
    </lineage>
</organism>
<proteinExistence type="predicted"/>
<protein>
    <submittedName>
        <fullName evidence="2">Uncharacterized protein</fullName>
    </submittedName>
</protein>
<comment type="caution">
    <text evidence="2">The sequence shown here is derived from an EMBL/GenBank/DDBJ whole genome shotgun (WGS) entry which is preliminary data.</text>
</comment>
<reference evidence="2" key="1">
    <citation type="submission" date="2021-02" db="EMBL/GenBank/DDBJ databases">
        <authorList>
            <person name="Nowell W R."/>
        </authorList>
    </citation>
    <scope>NUCLEOTIDE SEQUENCE</scope>
</reference>
<gene>
    <name evidence="1" type="ORF">BYL167_LOCUS34595</name>
    <name evidence="2" type="ORF">GIL414_LOCUS52505</name>
</gene>
<name>A0A8S3CS02_9BILA</name>
<feature type="non-terminal residue" evidence="2">
    <location>
        <position position="46"/>
    </location>
</feature>